<gene>
    <name evidence="9" type="ORF">V8G58_13385</name>
</gene>
<evidence type="ECO:0000256" key="4">
    <source>
        <dbReference type="ARBA" id="ARBA00022692"/>
    </source>
</evidence>
<evidence type="ECO:0000256" key="6">
    <source>
        <dbReference type="ARBA" id="ARBA00023237"/>
    </source>
</evidence>
<dbReference type="Gene3D" id="2.170.130.10">
    <property type="entry name" value="TonB-dependent receptor, plug domain"/>
    <property type="match status" value="1"/>
</dbReference>
<comment type="similarity">
    <text evidence="7">Belongs to the TonB-dependent receptor family.</text>
</comment>
<keyword evidence="4 7" id="KW-0812">Transmembrane</keyword>
<name>A0ABW7N1E7_9FLAO</name>
<dbReference type="InterPro" id="IPR039426">
    <property type="entry name" value="TonB-dep_rcpt-like"/>
</dbReference>
<dbReference type="InterPro" id="IPR012910">
    <property type="entry name" value="Plug_dom"/>
</dbReference>
<evidence type="ECO:0000256" key="2">
    <source>
        <dbReference type="ARBA" id="ARBA00022448"/>
    </source>
</evidence>
<sequence length="1070" mass="117329">MKNILLFLFLWPLTFFGQEITVKGTVMDEDLKQPLPGVSVVLQGTKNGTVTDFDGKFEIEAKKGDQLVFSYVGMKSQVVTITSATMEVYLQTDVAQLDEVVVSVGYFDVNKKDLSGSIAQVKSETLEKQRAQSVEKLLQGQVAGVTVTENGEPGGGIAISIRGTNSFLGGTQPLYIVDGLPVDPIQDAQGNGGAGSAQNSLSFLNPNDIDKIEVLKDAAATAVYGARGANGVILITTKTGGQEQGKDNIEVTFDTFITNVTNKIDVLDGPTFEDYMNRRSINQLYLNISNPNYGGPGGPFDGSQALTSANYPELDGFSIPYLTSSGLNTDWQEEVFRQAVSKSYNVSYRGGTPQSNLLVSLGLLNNEGAIINTSNKRVTLNVNGRKKAFDNKIDIFSKTNIAYNKGNAASIGNGDLLLNRSVTSQTLQFQPIFGLLEPGQDDDVYADLNEGNIISNPYTLAKDVTDLKESYNILQNLSVTSKITPKLTAILKGAFNFQMSNRDIYYPTNTTRGRRNNGEASQANRQYRKLYGEFNLRYRNRFGKHRIDAVAVGTVEDVQIRTTFNRAFGFGNDVLQFYNLGAATDILPPVTNFPSFRLASGIVRVGYNYKRKYFVDVNARVDASSKLAQGNKANFFPSMALAWTASEEPFLRKSNVISNLKFRLSYGRVGNDAIPPFQSLSLGEAIRYNFNGQIATGIIETNLPNPNLKWELTDQFNFGIDIGLNEDKINLTFDTYYKLTSDLLQNVILPASNGFVRILDNFGEVENYGLEIALNTDIINNSDFQWSFGGNFSLNRNNLKSLNSNLDFQLGPNVGFAQENPILFQVGSPLGIFWGAQTDGIYESWDEANASGIVGAAPGEIKYINNDTNTVDGNGNQVINFDDYVQIGDPNPDFNVAITNNFNYKNWDLSILVTGQKGGDLFWVDSWPLTGNSNSRNGLSAAFADSWQAPLGVDTSGQVFYDPVLANTSGVGNPAPLIDSNGPRIISSDRNVYDGSFIRLKNINLGYTINFKTRGSLRLYATAQNLFTITNYPGFDPEVSTFNKDPQRRGVDFGGYPGVQTYSLGLNFTY</sequence>
<comment type="subcellular location">
    <subcellularLocation>
        <location evidence="1 7">Cell outer membrane</location>
        <topology evidence="1 7">Multi-pass membrane protein</topology>
    </subcellularLocation>
</comment>
<dbReference type="InterPro" id="IPR037066">
    <property type="entry name" value="Plug_dom_sf"/>
</dbReference>
<dbReference type="SUPFAM" id="SSF56935">
    <property type="entry name" value="Porins"/>
    <property type="match status" value="1"/>
</dbReference>
<evidence type="ECO:0000256" key="1">
    <source>
        <dbReference type="ARBA" id="ARBA00004571"/>
    </source>
</evidence>
<dbReference type="InterPro" id="IPR023996">
    <property type="entry name" value="TonB-dep_OMP_SusC/RagA"/>
</dbReference>
<dbReference type="InterPro" id="IPR008969">
    <property type="entry name" value="CarboxyPept-like_regulatory"/>
</dbReference>
<evidence type="ECO:0000259" key="8">
    <source>
        <dbReference type="Pfam" id="PF07715"/>
    </source>
</evidence>
<keyword evidence="2 7" id="KW-0813">Transport</keyword>
<dbReference type="EMBL" id="JBAWKB010000005">
    <property type="protein sequence ID" value="MFH6772930.1"/>
    <property type="molecule type" value="Genomic_DNA"/>
</dbReference>
<keyword evidence="5 7" id="KW-0472">Membrane</keyword>
<reference evidence="9 10" key="1">
    <citation type="submission" date="2024-02" db="EMBL/GenBank/DDBJ databases">
        <title>A Gaetbulibacter species isolated from tidal flats and genomic insights of their niches.</title>
        <authorList>
            <person name="Ye Y."/>
        </authorList>
    </citation>
    <scope>NUCLEOTIDE SEQUENCE [LARGE SCALE GENOMIC DNA]</scope>
    <source>
        <strain evidence="9 10">KYW382</strain>
    </source>
</reference>
<protein>
    <submittedName>
        <fullName evidence="9">TonB-dependent receptor</fullName>
    </submittedName>
</protein>
<dbReference type="RefSeq" id="WP_344742030.1">
    <property type="nucleotide sequence ID" value="NZ_BAABAY010000007.1"/>
</dbReference>
<keyword evidence="9" id="KW-0675">Receptor</keyword>
<feature type="domain" description="TonB-dependent receptor plug" evidence="8">
    <location>
        <begin position="111"/>
        <end position="232"/>
    </location>
</feature>
<dbReference type="InterPro" id="IPR018247">
    <property type="entry name" value="EF_Hand_1_Ca_BS"/>
</dbReference>
<dbReference type="InterPro" id="IPR036942">
    <property type="entry name" value="Beta-barrel_TonB_sf"/>
</dbReference>
<proteinExistence type="inferred from homology"/>
<comment type="caution">
    <text evidence="9">The sequence shown here is derived from an EMBL/GenBank/DDBJ whole genome shotgun (WGS) entry which is preliminary data.</text>
</comment>
<dbReference type="InterPro" id="IPR023997">
    <property type="entry name" value="TonB-dep_OMP_SusC/RagA_CS"/>
</dbReference>
<evidence type="ECO:0000256" key="5">
    <source>
        <dbReference type="ARBA" id="ARBA00023136"/>
    </source>
</evidence>
<keyword evidence="3 7" id="KW-1134">Transmembrane beta strand</keyword>
<dbReference type="Gene3D" id="2.60.40.1120">
    <property type="entry name" value="Carboxypeptidase-like, regulatory domain"/>
    <property type="match status" value="1"/>
</dbReference>
<dbReference type="NCBIfam" id="TIGR04057">
    <property type="entry name" value="SusC_RagA_signa"/>
    <property type="match status" value="1"/>
</dbReference>
<dbReference type="NCBIfam" id="TIGR04056">
    <property type="entry name" value="OMP_RagA_SusC"/>
    <property type="match status" value="1"/>
</dbReference>
<dbReference type="Pfam" id="PF13715">
    <property type="entry name" value="CarbopepD_reg_2"/>
    <property type="match status" value="1"/>
</dbReference>
<dbReference type="SUPFAM" id="SSF49464">
    <property type="entry name" value="Carboxypeptidase regulatory domain-like"/>
    <property type="match status" value="1"/>
</dbReference>
<evidence type="ECO:0000256" key="7">
    <source>
        <dbReference type="PROSITE-ProRule" id="PRU01360"/>
    </source>
</evidence>
<evidence type="ECO:0000313" key="9">
    <source>
        <dbReference type="EMBL" id="MFH6772930.1"/>
    </source>
</evidence>
<evidence type="ECO:0000256" key="3">
    <source>
        <dbReference type="ARBA" id="ARBA00022452"/>
    </source>
</evidence>
<dbReference type="PROSITE" id="PS00018">
    <property type="entry name" value="EF_HAND_1"/>
    <property type="match status" value="1"/>
</dbReference>
<dbReference type="Gene3D" id="2.40.170.20">
    <property type="entry name" value="TonB-dependent receptor, beta-barrel domain"/>
    <property type="match status" value="1"/>
</dbReference>
<dbReference type="Pfam" id="PF07715">
    <property type="entry name" value="Plug"/>
    <property type="match status" value="1"/>
</dbReference>
<accession>A0ABW7N1E7</accession>
<dbReference type="Proteomes" id="UP001610100">
    <property type="component" value="Unassembled WGS sequence"/>
</dbReference>
<keyword evidence="10" id="KW-1185">Reference proteome</keyword>
<organism evidence="9 10">
    <name type="scientific">Gaetbulibacter aestuarii</name>
    <dbReference type="NCBI Taxonomy" id="1502358"/>
    <lineage>
        <taxon>Bacteria</taxon>
        <taxon>Pseudomonadati</taxon>
        <taxon>Bacteroidota</taxon>
        <taxon>Flavobacteriia</taxon>
        <taxon>Flavobacteriales</taxon>
        <taxon>Flavobacteriaceae</taxon>
        <taxon>Gaetbulibacter</taxon>
    </lineage>
</organism>
<dbReference type="PROSITE" id="PS52016">
    <property type="entry name" value="TONB_DEPENDENT_REC_3"/>
    <property type="match status" value="1"/>
</dbReference>
<keyword evidence="6 7" id="KW-0998">Cell outer membrane</keyword>
<evidence type="ECO:0000313" key="10">
    <source>
        <dbReference type="Proteomes" id="UP001610100"/>
    </source>
</evidence>